<sequence>MWLRISKVAEMTKGVISAAGLKKAVSDGRIRAKKIDGAWVIDTHDEQVAAWVRSAGRLDASGGDEMFSEMSEEIRLKDREIANLSKRVRQAEAAQRRMEREMKKLREQLSEERRQHAEETQRNLDRLHDLSQQRDTENARLLVQVASIIAEGVGQVPKREIVAVQPTEEK</sequence>
<organism evidence="2 3">
    <name type="scientific">Bifidobacterium aerophilum</name>
    <dbReference type="NCBI Taxonomy" id="1798155"/>
    <lineage>
        <taxon>Bacteria</taxon>
        <taxon>Bacillati</taxon>
        <taxon>Actinomycetota</taxon>
        <taxon>Actinomycetes</taxon>
        <taxon>Bifidobacteriales</taxon>
        <taxon>Bifidobacteriaceae</taxon>
        <taxon>Bifidobacterium</taxon>
    </lineage>
</organism>
<comment type="caution">
    <text evidence="2">The sequence shown here is derived from an EMBL/GenBank/DDBJ whole genome shotgun (WGS) entry which is preliminary data.</text>
</comment>
<evidence type="ECO:0000313" key="3">
    <source>
        <dbReference type="Proteomes" id="UP000469194"/>
    </source>
</evidence>
<name>A0A6N9Z8M0_9BIFI</name>
<dbReference type="AlphaFoldDB" id="A0A6N9Z8M0"/>
<dbReference type="EMBL" id="WHZW01000041">
    <property type="protein sequence ID" value="NEG90634.1"/>
    <property type="molecule type" value="Genomic_DNA"/>
</dbReference>
<dbReference type="RefSeq" id="WP_163233068.1">
    <property type="nucleotide sequence ID" value="NZ_WHZW01000041.1"/>
</dbReference>
<proteinExistence type="predicted"/>
<reference evidence="2 3" key="1">
    <citation type="submission" date="2019-10" db="EMBL/GenBank/DDBJ databases">
        <title>Bifidobacterium from non-human primates.</title>
        <authorList>
            <person name="Modesto M."/>
        </authorList>
    </citation>
    <scope>NUCLEOTIDE SEQUENCE [LARGE SCALE GENOMIC DNA]</scope>
    <source>
        <strain evidence="2 3">TRE17</strain>
    </source>
</reference>
<accession>A0A6N9Z8M0</accession>
<gene>
    <name evidence="2" type="ORF">GFD25_11750</name>
</gene>
<keyword evidence="3" id="KW-1185">Reference proteome</keyword>
<evidence type="ECO:0000313" key="2">
    <source>
        <dbReference type="EMBL" id="NEG90634.1"/>
    </source>
</evidence>
<evidence type="ECO:0000256" key="1">
    <source>
        <dbReference type="SAM" id="MobiDB-lite"/>
    </source>
</evidence>
<feature type="region of interest" description="Disordered" evidence="1">
    <location>
        <begin position="106"/>
        <end position="133"/>
    </location>
</feature>
<protein>
    <submittedName>
        <fullName evidence="2">Uncharacterized protein</fullName>
    </submittedName>
</protein>
<dbReference type="Proteomes" id="UP000469194">
    <property type="component" value="Unassembled WGS sequence"/>
</dbReference>